<proteinExistence type="predicted"/>
<accession>A0A382W1C7</accession>
<feature type="non-terminal residue" evidence="1">
    <location>
        <position position="106"/>
    </location>
</feature>
<name>A0A382W1C7_9ZZZZ</name>
<protein>
    <submittedName>
        <fullName evidence="1">Uncharacterized protein</fullName>
    </submittedName>
</protein>
<organism evidence="1">
    <name type="scientific">marine metagenome</name>
    <dbReference type="NCBI Taxonomy" id="408172"/>
    <lineage>
        <taxon>unclassified sequences</taxon>
        <taxon>metagenomes</taxon>
        <taxon>ecological metagenomes</taxon>
    </lineage>
</organism>
<sequence length="106" mass="12147">MKRIFIILITGLFISTIAYSDHYNFTEEIANEIVANSNDNTLIKRWKKVAAIKDSDWMYGCDKEDFIKHVAIKEGCVGLLQLGTIDKSRKKLVIFMEGDYRGSKPN</sequence>
<reference evidence="1" key="1">
    <citation type="submission" date="2018-05" db="EMBL/GenBank/DDBJ databases">
        <authorList>
            <person name="Lanie J.A."/>
            <person name="Ng W.-L."/>
            <person name="Kazmierczak K.M."/>
            <person name="Andrzejewski T.M."/>
            <person name="Davidsen T.M."/>
            <person name="Wayne K.J."/>
            <person name="Tettelin H."/>
            <person name="Glass J.I."/>
            <person name="Rusch D."/>
            <person name="Podicherti R."/>
            <person name="Tsui H.-C.T."/>
            <person name="Winkler M.E."/>
        </authorList>
    </citation>
    <scope>NUCLEOTIDE SEQUENCE</scope>
</reference>
<feature type="non-terminal residue" evidence="1">
    <location>
        <position position="1"/>
    </location>
</feature>
<gene>
    <name evidence="1" type="ORF">METZ01_LOCUS405338</name>
</gene>
<evidence type="ECO:0000313" key="1">
    <source>
        <dbReference type="EMBL" id="SVD52484.1"/>
    </source>
</evidence>
<dbReference type="AlphaFoldDB" id="A0A382W1C7"/>
<dbReference type="EMBL" id="UINC01156202">
    <property type="protein sequence ID" value="SVD52484.1"/>
    <property type="molecule type" value="Genomic_DNA"/>
</dbReference>